<evidence type="ECO:0000256" key="1">
    <source>
        <dbReference type="SAM" id="Phobius"/>
    </source>
</evidence>
<name>A0A934JTI2_9GAMM</name>
<dbReference type="EMBL" id="JAEMNX010000010">
    <property type="protein sequence ID" value="MBJ7538041.1"/>
    <property type="molecule type" value="Genomic_DNA"/>
</dbReference>
<keyword evidence="1" id="KW-1133">Transmembrane helix</keyword>
<proteinExistence type="predicted"/>
<protein>
    <submittedName>
        <fullName evidence="2">Uncharacterized protein</fullName>
    </submittedName>
</protein>
<comment type="caution">
    <text evidence="2">The sequence shown here is derived from an EMBL/GenBank/DDBJ whole genome shotgun (WGS) entry which is preliminary data.</text>
</comment>
<dbReference type="Proteomes" id="UP000628710">
    <property type="component" value="Unassembled WGS sequence"/>
</dbReference>
<reference evidence="2" key="1">
    <citation type="submission" date="2020-12" db="EMBL/GenBank/DDBJ databases">
        <title>Marinomonas arctica sp. nov., a psychrotolerant bacterium isolated from the Arctic.</title>
        <authorList>
            <person name="Zhang Y."/>
        </authorList>
    </citation>
    <scope>NUCLEOTIDE SEQUENCE</scope>
    <source>
        <strain evidence="2">C1424</strain>
    </source>
</reference>
<keyword evidence="3" id="KW-1185">Reference proteome</keyword>
<sequence>MKIKTLHAVPMISIVHVAVTILIVVRIMIAASAVNVIVGKKNRPAVNPFDWGSHGDP</sequence>
<accession>A0A934JTI2</accession>
<evidence type="ECO:0000313" key="3">
    <source>
        <dbReference type="Proteomes" id="UP000628710"/>
    </source>
</evidence>
<feature type="transmembrane region" description="Helical" evidence="1">
    <location>
        <begin position="12"/>
        <end position="38"/>
    </location>
</feature>
<organism evidence="2 3">
    <name type="scientific">Marinomonas transparens</name>
    <dbReference type="NCBI Taxonomy" id="2795388"/>
    <lineage>
        <taxon>Bacteria</taxon>
        <taxon>Pseudomonadati</taxon>
        <taxon>Pseudomonadota</taxon>
        <taxon>Gammaproteobacteria</taxon>
        <taxon>Oceanospirillales</taxon>
        <taxon>Oceanospirillaceae</taxon>
        <taxon>Marinomonas</taxon>
    </lineage>
</organism>
<keyword evidence="1" id="KW-0472">Membrane</keyword>
<evidence type="ECO:0000313" key="2">
    <source>
        <dbReference type="EMBL" id="MBJ7538041.1"/>
    </source>
</evidence>
<dbReference type="RefSeq" id="WP_199468410.1">
    <property type="nucleotide sequence ID" value="NZ_JAEMNX010000010.1"/>
</dbReference>
<keyword evidence="1" id="KW-0812">Transmembrane</keyword>
<dbReference type="AlphaFoldDB" id="A0A934JTI2"/>
<gene>
    <name evidence="2" type="ORF">I8J31_10185</name>
</gene>